<feature type="non-terminal residue" evidence="9">
    <location>
        <position position="1"/>
    </location>
</feature>
<feature type="transmembrane region" description="Helical" evidence="8">
    <location>
        <begin position="97"/>
        <end position="115"/>
    </location>
</feature>
<reference evidence="9 10" key="1">
    <citation type="submission" date="2021-06" db="EMBL/GenBank/DDBJ databases">
        <authorList>
            <person name="Palmer J.M."/>
        </authorList>
    </citation>
    <scope>NUCLEOTIDE SEQUENCE [LARGE SCALE GENOMIC DNA]</scope>
    <source>
        <strain evidence="9 10">XC_2019</strain>
        <tissue evidence="9">Muscle</tissue>
    </source>
</reference>
<comment type="caution">
    <text evidence="9">The sequence shown here is derived from an EMBL/GenBank/DDBJ whole genome shotgun (WGS) entry which is preliminary data.</text>
</comment>
<organism evidence="9 10">
    <name type="scientific">Xenoophorus captivus</name>
    <dbReference type="NCBI Taxonomy" id="1517983"/>
    <lineage>
        <taxon>Eukaryota</taxon>
        <taxon>Metazoa</taxon>
        <taxon>Chordata</taxon>
        <taxon>Craniata</taxon>
        <taxon>Vertebrata</taxon>
        <taxon>Euteleostomi</taxon>
        <taxon>Actinopterygii</taxon>
        <taxon>Neopterygii</taxon>
        <taxon>Teleostei</taxon>
        <taxon>Neoteleostei</taxon>
        <taxon>Acanthomorphata</taxon>
        <taxon>Ovalentaria</taxon>
        <taxon>Atherinomorphae</taxon>
        <taxon>Cyprinodontiformes</taxon>
        <taxon>Goodeidae</taxon>
        <taxon>Xenoophorus</taxon>
    </lineage>
</organism>
<proteinExistence type="inferred from homology"/>
<evidence type="ECO:0000256" key="1">
    <source>
        <dbReference type="ARBA" id="ARBA00004141"/>
    </source>
</evidence>
<keyword evidence="3 8" id="KW-0812">Transmembrane</keyword>
<dbReference type="PANTHER" id="PTHR12185">
    <property type="entry name" value="SID1 TRANSMEMBRANE FAMILY MEMEBER"/>
    <property type="match status" value="1"/>
</dbReference>
<feature type="transmembrane region" description="Helical" evidence="8">
    <location>
        <begin position="170"/>
        <end position="189"/>
    </location>
</feature>
<evidence type="ECO:0000256" key="7">
    <source>
        <dbReference type="ARBA" id="ARBA00023180"/>
    </source>
</evidence>
<evidence type="ECO:0000313" key="10">
    <source>
        <dbReference type="Proteomes" id="UP001434883"/>
    </source>
</evidence>
<evidence type="ECO:0000256" key="2">
    <source>
        <dbReference type="ARBA" id="ARBA00006618"/>
    </source>
</evidence>
<evidence type="ECO:0000256" key="8">
    <source>
        <dbReference type="SAM" id="Phobius"/>
    </source>
</evidence>
<protein>
    <submittedName>
        <fullName evidence="9">SID1 transmembrane member 2</fullName>
    </submittedName>
</protein>
<comment type="similarity">
    <text evidence="2">Belongs to the SID1 family.</text>
</comment>
<gene>
    <name evidence="9" type="primary">SIDT2</name>
    <name evidence="9" type="ORF">XENOCAPTIV_020921</name>
</gene>
<keyword evidence="5 8" id="KW-1133">Transmembrane helix</keyword>
<dbReference type="PANTHER" id="PTHR12185:SF16">
    <property type="entry name" value="SID1 TRANSMEMBRANE FAMILY MEMBER 2"/>
    <property type="match status" value="1"/>
</dbReference>
<keyword evidence="6 8" id="KW-0472">Membrane</keyword>
<keyword evidence="4" id="KW-0732">Signal</keyword>
<feature type="transmembrane region" description="Helical" evidence="8">
    <location>
        <begin position="143"/>
        <end position="164"/>
    </location>
</feature>
<evidence type="ECO:0000313" key="9">
    <source>
        <dbReference type="EMBL" id="MEQ2198920.1"/>
    </source>
</evidence>
<dbReference type="InterPro" id="IPR025958">
    <property type="entry name" value="SID1_TM_fam"/>
</dbReference>
<dbReference type="Pfam" id="PF13965">
    <property type="entry name" value="SID-1_RNA_chan"/>
    <property type="match status" value="3"/>
</dbReference>
<keyword evidence="7" id="KW-0325">Glycoprotein</keyword>
<feature type="transmembrane region" description="Helical" evidence="8">
    <location>
        <begin position="293"/>
        <end position="315"/>
    </location>
</feature>
<accession>A0ABV0QT00</accession>
<name>A0ABV0QT00_9TELE</name>
<keyword evidence="10" id="KW-1185">Reference proteome</keyword>
<dbReference type="EMBL" id="JAHRIN010021348">
    <property type="protein sequence ID" value="MEQ2198920.1"/>
    <property type="molecule type" value="Genomic_DNA"/>
</dbReference>
<feature type="transmembrane region" description="Helical" evidence="8">
    <location>
        <begin position="196"/>
        <end position="215"/>
    </location>
</feature>
<evidence type="ECO:0000256" key="4">
    <source>
        <dbReference type="ARBA" id="ARBA00022729"/>
    </source>
</evidence>
<comment type="subcellular location">
    <subcellularLocation>
        <location evidence="1">Membrane</location>
        <topology evidence="1">Multi-pass membrane protein</topology>
    </subcellularLocation>
</comment>
<evidence type="ECO:0000256" key="6">
    <source>
        <dbReference type="ARBA" id="ARBA00023136"/>
    </source>
</evidence>
<evidence type="ECO:0000256" key="5">
    <source>
        <dbReference type="ARBA" id="ARBA00022989"/>
    </source>
</evidence>
<dbReference type="Proteomes" id="UP001434883">
    <property type="component" value="Unassembled WGS sequence"/>
</dbReference>
<evidence type="ECO:0000256" key="3">
    <source>
        <dbReference type="ARBA" id="ARBA00022692"/>
    </source>
</evidence>
<feature type="transmembrane region" description="Helical" evidence="8">
    <location>
        <begin position="221"/>
        <end position="240"/>
    </location>
</feature>
<sequence>KYLCVADLARKDKRVLSKKYQIYFCWSSHIRRYADEKQTRMLKQRGFKVLSGSHSKHSHGALISGPQVVNVTGNQDICYYNFLCAHPLGALSAFNNILSNLGYVMLGLLFLLIVLKRDVMNNRALLRNDLSALECGIPKHFGVYYAMGTALMMEGLLSACYHVCPNYTNFQFDTSFMYMIAGLCMLKLYQKRHPDINASAYTAYACLAAVIFFSVLGVDRMVLLVMGNIVNWSLAAYGLIVRPNDFASYLLAIGICNLLLYFAFYIIMKKTPAESREHNRDCILLSFFDDHDIWHFLSSIAMFGSFLVCLLSFCFPSEKYHCLKLMQRSTHVGISSLSLIGPPDYGRRP</sequence>
<feature type="transmembrane region" description="Helical" evidence="8">
    <location>
        <begin position="247"/>
        <end position="268"/>
    </location>
</feature>